<dbReference type="GO" id="GO:0006508">
    <property type="term" value="P:proteolysis"/>
    <property type="evidence" value="ECO:0007669"/>
    <property type="project" value="UniProtKB-KW"/>
</dbReference>
<dbReference type="InterPro" id="IPR028889">
    <property type="entry name" value="USP"/>
</dbReference>
<feature type="region of interest" description="Disordered" evidence="8">
    <location>
        <begin position="673"/>
        <end position="693"/>
    </location>
</feature>
<dbReference type="Gene3D" id="3.90.70.10">
    <property type="entry name" value="Cysteine proteinases"/>
    <property type="match status" value="2"/>
</dbReference>
<feature type="compositionally biased region" description="Polar residues" evidence="8">
    <location>
        <begin position="848"/>
        <end position="858"/>
    </location>
</feature>
<sequence>MKEFPRKFLSLRDKNGAHRRSKSVPPGTKVGSRYPQCTPHMILWCCRWKEEHVAKFSSLFKQSRPTGADGLMSIFKTDHSKTSPKDENEKEDGDPLIEGIQRRLEELNITGITPEHIRTILATEFAQGDPKKTAEFIDIEQKAFAGVIMPYDPNIHMLGAENRAGVTCYLDALLFAMFCKLDAYECMLQADFPPDDHRRRLVELLRIWVNMLRTGKLIRTDMTKVLQDILADCGWSDARMLEQQDTSEAFGFLTETLQLPLLSLQVDLFHQGKNDVDDHKVVYERLLNLAVPPDPEGKGIKLEDCLEEYFNTQVDVSRDSEEGKKALLDDHRRDSAASLSQRSTLRLVTSHDEDGTNTVTASPATLTPTPISRPLGSKEDGLAASPLATVDSASTIDISTSDAAPSQESSNAPLAEEDSPSARQDGELDHLPSLQDTGGASSSAASRPTNRHRSTSIIQRVMIDEQGRTTSTDESTFIRRARQKGSTIVKAVTIPAWQFFRLIPWHSVSSNEPRSNLEVALNFDQRPVVGICLKRYLMTETGVPKRHNTFIDIPDSMRLPHFMLAGEGGDEESKDLITDYKLVLQSVVCHRGDSLQSGHYIAFARVAPKLLTDNRRHDFDPPPDYEEAQWVRFDDLDVNQRVSYVDDIREALKAEMPYLLFYQVVPTMNAKCPSVEGTEVEPPSYNESRASLDYSRTPSLADLVDVKQAVRQKEGYFDDTPATEATVPLQSGPPSIRLSMEMDRPPSRGNETANPASHTGSATADSKRQSPNAADSALPTPAVTPDGHSPAITPIDESTASRLSRAANRFSRGRQSRPASQSGENRLSMSGISRLSTLIRTSKEHLNDPNSTSVTTLNSAPPAADETTTTESTAGESPVDSEKPALPSAHKHGQKRLRSKEKTGKNQPERECSVM</sequence>
<evidence type="ECO:0000313" key="10">
    <source>
        <dbReference type="EMBL" id="KFA61280.1"/>
    </source>
</evidence>
<comment type="catalytic activity">
    <reaction evidence="1">
        <text>Thiol-dependent hydrolysis of ester, thioester, amide, peptide and isopeptide bonds formed by the C-terminal Gly of ubiquitin (a 76-residue protein attached to proteins as an intracellular targeting signal).</text>
        <dbReference type="EC" id="3.4.19.12"/>
    </reaction>
</comment>
<feature type="compositionally biased region" description="Polar residues" evidence="8">
    <location>
        <begin position="749"/>
        <end position="773"/>
    </location>
</feature>
<evidence type="ECO:0000256" key="7">
    <source>
        <dbReference type="ARBA" id="ARBA00022807"/>
    </source>
</evidence>
<evidence type="ECO:0000313" key="11">
    <source>
        <dbReference type="Proteomes" id="UP000028524"/>
    </source>
</evidence>
<feature type="compositionally biased region" description="Basic residues" evidence="8">
    <location>
        <begin position="889"/>
        <end position="899"/>
    </location>
</feature>
<dbReference type="OMA" id="AECGWED"/>
<keyword evidence="5" id="KW-0833">Ubl conjugation pathway</keyword>
<name>A0A084QBE5_STAC4</name>
<dbReference type="InterPro" id="IPR038765">
    <property type="entry name" value="Papain-like_cys_pep_sf"/>
</dbReference>
<keyword evidence="11" id="KW-1185">Reference proteome</keyword>
<feature type="compositionally biased region" description="Polar residues" evidence="8">
    <location>
        <begin position="434"/>
        <end position="448"/>
    </location>
</feature>
<dbReference type="Pfam" id="PF00443">
    <property type="entry name" value="UCH"/>
    <property type="match status" value="1"/>
</dbReference>
<feature type="region of interest" description="Disordered" evidence="8">
    <location>
        <begin position="9"/>
        <end position="31"/>
    </location>
</feature>
<evidence type="ECO:0000256" key="4">
    <source>
        <dbReference type="ARBA" id="ARBA00022670"/>
    </source>
</evidence>
<keyword evidence="4" id="KW-0645">Protease</keyword>
<gene>
    <name evidence="10" type="ORF">S40285_05531</name>
</gene>
<feature type="region of interest" description="Disordered" evidence="8">
    <location>
        <begin position="399"/>
        <end position="475"/>
    </location>
</feature>
<dbReference type="PROSITE" id="PS50235">
    <property type="entry name" value="USP_3"/>
    <property type="match status" value="1"/>
</dbReference>
<dbReference type="GO" id="GO:0016579">
    <property type="term" value="P:protein deubiquitination"/>
    <property type="evidence" value="ECO:0007669"/>
    <property type="project" value="InterPro"/>
</dbReference>
<dbReference type="STRING" id="1283841.A0A084QBE5"/>
<organism evidence="10 11">
    <name type="scientific">Stachybotrys chlorohalonatus (strain IBT 40285)</name>
    <dbReference type="NCBI Taxonomy" id="1283841"/>
    <lineage>
        <taxon>Eukaryota</taxon>
        <taxon>Fungi</taxon>
        <taxon>Dikarya</taxon>
        <taxon>Ascomycota</taxon>
        <taxon>Pezizomycotina</taxon>
        <taxon>Sordariomycetes</taxon>
        <taxon>Hypocreomycetidae</taxon>
        <taxon>Hypocreales</taxon>
        <taxon>Stachybotryaceae</taxon>
        <taxon>Stachybotrys</taxon>
    </lineage>
</organism>
<feature type="compositionally biased region" description="Polar residues" evidence="8">
    <location>
        <begin position="356"/>
        <end position="370"/>
    </location>
</feature>
<evidence type="ECO:0000256" key="3">
    <source>
        <dbReference type="ARBA" id="ARBA00012759"/>
    </source>
</evidence>
<evidence type="ECO:0000256" key="8">
    <source>
        <dbReference type="SAM" id="MobiDB-lite"/>
    </source>
</evidence>
<dbReference type="HOGENOM" id="CLU_009919_0_0_1"/>
<keyword evidence="7" id="KW-0788">Thiol protease</keyword>
<dbReference type="GO" id="GO:0005634">
    <property type="term" value="C:nucleus"/>
    <property type="evidence" value="ECO:0007669"/>
    <property type="project" value="UniProtKB-SubCell"/>
</dbReference>
<evidence type="ECO:0000256" key="6">
    <source>
        <dbReference type="ARBA" id="ARBA00022801"/>
    </source>
</evidence>
<dbReference type="SUPFAM" id="SSF54001">
    <property type="entry name" value="Cysteine proteinases"/>
    <property type="match status" value="1"/>
</dbReference>
<feature type="compositionally biased region" description="Polar residues" evidence="8">
    <location>
        <begin position="817"/>
        <end position="840"/>
    </location>
</feature>
<dbReference type="InParanoid" id="A0A084QBE5"/>
<evidence type="ECO:0000259" key="9">
    <source>
        <dbReference type="PROSITE" id="PS50235"/>
    </source>
</evidence>
<dbReference type="PANTHER" id="PTHR24006:SF722">
    <property type="entry name" value="UBIQUITIN CARBOXYL-TERMINAL HYDROLASE 48"/>
    <property type="match status" value="1"/>
</dbReference>
<evidence type="ECO:0000256" key="2">
    <source>
        <dbReference type="ARBA" id="ARBA00009085"/>
    </source>
</evidence>
<reference evidence="10 11" key="1">
    <citation type="journal article" date="2014" name="BMC Genomics">
        <title>Comparative genome sequencing reveals chemotype-specific gene clusters in the toxigenic black mold Stachybotrys.</title>
        <authorList>
            <person name="Semeiks J."/>
            <person name="Borek D."/>
            <person name="Otwinowski Z."/>
            <person name="Grishin N.V."/>
        </authorList>
    </citation>
    <scope>NUCLEOTIDE SEQUENCE [LARGE SCALE GENOMIC DNA]</scope>
    <source>
        <strain evidence="10 11">IBT 40285</strain>
    </source>
</reference>
<dbReference type="InterPro" id="IPR050164">
    <property type="entry name" value="Peptidase_C19"/>
</dbReference>
<dbReference type="InterPro" id="IPR001394">
    <property type="entry name" value="Peptidase_C19_UCH"/>
</dbReference>
<dbReference type="GO" id="GO:0005829">
    <property type="term" value="C:cytosol"/>
    <property type="evidence" value="ECO:0007669"/>
    <property type="project" value="TreeGrafter"/>
</dbReference>
<feature type="region of interest" description="Disordered" evidence="8">
    <location>
        <begin position="327"/>
        <end position="380"/>
    </location>
</feature>
<evidence type="ECO:0000256" key="1">
    <source>
        <dbReference type="ARBA" id="ARBA00000707"/>
    </source>
</evidence>
<evidence type="ECO:0000256" key="5">
    <source>
        <dbReference type="ARBA" id="ARBA00022786"/>
    </source>
</evidence>
<protein>
    <recommendedName>
        <fullName evidence="3">ubiquitinyl hydrolase 1</fullName>
        <ecNumber evidence="3">3.4.19.12</ecNumber>
    </recommendedName>
</protein>
<dbReference type="EC" id="3.4.19.12" evidence="3"/>
<feature type="compositionally biased region" description="Polar residues" evidence="8">
    <location>
        <begin position="337"/>
        <end position="347"/>
    </location>
</feature>
<feature type="compositionally biased region" description="Basic and acidic residues" evidence="8">
    <location>
        <begin position="900"/>
        <end position="915"/>
    </location>
</feature>
<comment type="similarity">
    <text evidence="2">Belongs to the peptidase C19 family.</text>
</comment>
<feature type="compositionally biased region" description="Low complexity" evidence="8">
    <location>
        <begin position="859"/>
        <end position="878"/>
    </location>
</feature>
<dbReference type="OrthoDB" id="6287070at2759"/>
<dbReference type="GO" id="GO:0004843">
    <property type="term" value="F:cysteine-type deubiquitinase activity"/>
    <property type="evidence" value="ECO:0007669"/>
    <property type="project" value="UniProtKB-EC"/>
</dbReference>
<feature type="region of interest" description="Disordered" evidence="8">
    <location>
        <begin position="716"/>
        <end position="915"/>
    </location>
</feature>
<dbReference type="PANTHER" id="PTHR24006">
    <property type="entry name" value="UBIQUITIN CARBOXYL-TERMINAL HYDROLASE"/>
    <property type="match status" value="1"/>
</dbReference>
<keyword evidence="6" id="KW-0378">Hydrolase</keyword>
<accession>A0A084QBE5</accession>
<feature type="domain" description="USP" evidence="9">
    <location>
        <begin position="158"/>
        <end position="665"/>
    </location>
</feature>
<dbReference type="AlphaFoldDB" id="A0A084QBE5"/>
<dbReference type="EMBL" id="KL660862">
    <property type="protein sequence ID" value="KFA61280.1"/>
    <property type="molecule type" value="Genomic_DNA"/>
</dbReference>
<proteinExistence type="inferred from homology"/>
<dbReference type="Proteomes" id="UP000028524">
    <property type="component" value="Unassembled WGS sequence"/>
</dbReference>